<dbReference type="EMBL" id="AWUE01017979">
    <property type="protein sequence ID" value="OMO83411.1"/>
    <property type="molecule type" value="Genomic_DNA"/>
</dbReference>
<dbReference type="Proteomes" id="UP000187203">
    <property type="component" value="Unassembled WGS sequence"/>
</dbReference>
<name>A0A1R3ILI8_9ROSI</name>
<gene>
    <name evidence="1" type="ORF">COLO4_22546</name>
</gene>
<dbReference type="AlphaFoldDB" id="A0A1R3ILI8"/>
<evidence type="ECO:0000313" key="1">
    <source>
        <dbReference type="EMBL" id="OMO83411.1"/>
    </source>
</evidence>
<protein>
    <submittedName>
        <fullName evidence="1">Uncharacterized protein</fullName>
    </submittedName>
</protein>
<reference evidence="2" key="1">
    <citation type="submission" date="2013-09" db="EMBL/GenBank/DDBJ databases">
        <title>Corchorus olitorius genome sequencing.</title>
        <authorList>
            <person name="Alam M."/>
            <person name="Haque M.S."/>
            <person name="Islam M.S."/>
            <person name="Emdad E.M."/>
            <person name="Islam M.M."/>
            <person name="Ahmed B."/>
            <person name="Halim A."/>
            <person name="Hossen Q.M.M."/>
            <person name="Hossain M.Z."/>
            <person name="Ahmed R."/>
            <person name="Khan M.M."/>
            <person name="Islam R."/>
            <person name="Rashid M.M."/>
            <person name="Khan S.A."/>
            <person name="Rahman M.S."/>
            <person name="Alam M."/>
            <person name="Yahiya A.S."/>
            <person name="Khan M.S."/>
            <person name="Azam M.S."/>
            <person name="Haque T."/>
            <person name="Lashkar M.Z.H."/>
            <person name="Akhand A.I."/>
            <person name="Morshed G."/>
            <person name="Roy S."/>
            <person name="Uddin K.S."/>
            <person name="Rabeya T."/>
            <person name="Hossain A.S."/>
            <person name="Chowdhury A."/>
            <person name="Snigdha A.R."/>
            <person name="Mortoza M.S."/>
            <person name="Matin S.A."/>
            <person name="Hoque S.M.E."/>
            <person name="Islam M.K."/>
            <person name="Roy D.K."/>
            <person name="Haider R."/>
            <person name="Moosa M.M."/>
            <person name="Elias S.M."/>
            <person name="Hasan A.M."/>
            <person name="Jahan S."/>
            <person name="Shafiuddin M."/>
            <person name="Mahmood N."/>
            <person name="Shommy N.S."/>
        </authorList>
    </citation>
    <scope>NUCLEOTIDE SEQUENCE [LARGE SCALE GENOMIC DNA]</scope>
    <source>
        <strain evidence="2">cv. O-4</strain>
    </source>
</reference>
<comment type="caution">
    <text evidence="1">The sequence shown here is derived from an EMBL/GenBank/DDBJ whole genome shotgun (WGS) entry which is preliminary data.</text>
</comment>
<organism evidence="1 2">
    <name type="scientific">Corchorus olitorius</name>
    <dbReference type="NCBI Taxonomy" id="93759"/>
    <lineage>
        <taxon>Eukaryota</taxon>
        <taxon>Viridiplantae</taxon>
        <taxon>Streptophyta</taxon>
        <taxon>Embryophyta</taxon>
        <taxon>Tracheophyta</taxon>
        <taxon>Spermatophyta</taxon>
        <taxon>Magnoliopsida</taxon>
        <taxon>eudicotyledons</taxon>
        <taxon>Gunneridae</taxon>
        <taxon>Pentapetalae</taxon>
        <taxon>rosids</taxon>
        <taxon>malvids</taxon>
        <taxon>Malvales</taxon>
        <taxon>Malvaceae</taxon>
        <taxon>Grewioideae</taxon>
        <taxon>Apeibeae</taxon>
        <taxon>Corchorus</taxon>
    </lineage>
</organism>
<proteinExistence type="predicted"/>
<evidence type="ECO:0000313" key="2">
    <source>
        <dbReference type="Proteomes" id="UP000187203"/>
    </source>
</evidence>
<sequence length="43" mass="5185">MEAACPRGSERRMRGRYWSDMVLEWGYVEGRFKVWEGSRPKSF</sequence>
<keyword evidence="2" id="KW-1185">Reference proteome</keyword>
<accession>A0A1R3ILI8</accession>